<name>A0A511MZ79_DEIC1</name>
<accession>A0A511MZ79</accession>
<organism evidence="1 2">
    <name type="scientific">Deinococcus cellulosilyticus (strain DSM 18568 / NBRC 106333 / KACC 11606 / 5516J-15)</name>
    <dbReference type="NCBI Taxonomy" id="1223518"/>
    <lineage>
        <taxon>Bacteria</taxon>
        <taxon>Thermotogati</taxon>
        <taxon>Deinococcota</taxon>
        <taxon>Deinococci</taxon>
        <taxon>Deinococcales</taxon>
        <taxon>Deinococcaceae</taxon>
        <taxon>Deinococcus</taxon>
    </lineage>
</organism>
<evidence type="ECO:0000313" key="1">
    <source>
        <dbReference type="EMBL" id="GEM45930.1"/>
    </source>
</evidence>
<reference evidence="1 2" key="1">
    <citation type="submission" date="2019-07" db="EMBL/GenBank/DDBJ databases">
        <title>Whole genome shotgun sequence of Deinococcus cellulosilyticus NBRC 106333.</title>
        <authorList>
            <person name="Hosoyama A."/>
            <person name="Uohara A."/>
            <person name="Ohji S."/>
            <person name="Ichikawa N."/>
        </authorList>
    </citation>
    <scope>NUCLEOTIDE SEQUENCE [LARGE SCALE GENOMIC DNA]</scope>
    <source>
        <strain evidence="1 2">NBRC 106333</strain>
    </source>
</reference>
<gene>
    <name evidence="1" type="ORF">DC3_15650</name>
</gene>
<keyword evidence="2" id="KW-1185">Reference proteome</keyword>
<dbReference type="Proteomes" id="UP000321306">
    <property type="component" value="Unassembled WGS sequence"/>
</dbReference>
<dbReference type="AlphaFoldDB" id="A0A511MZ79"/>
<evidence type="ECO:0000313" key="2">
    <source>
        <dbReference type="Proteomes" id="UP000321306"/>
    </source>
</evidence>
<protein>
    <submittedName>
        <fullName evidence="1">Uncharacterized protein</fullName>
    </submittedName>
</protein>
<dbReference type="RefSeq" id="WP_146883656.1">
    <property type="nucleotide sequence ID" value="NZ_BJXB01000005.1"/>
</dbReference>
<dbReference type="EMBL" id="BJXB01000005">
    <property type="protein sequence ID" value="GEM45930.1"/>
    <property type="molecule type" value="Genomic_DNA"/>
</dbReference>
<proteinExistence type="predicted"/>
<comment type="caution">
    <text evidence="1">The sequence shown here is derived from an EMBL/GenBank/DDBJ whole genome shotgun (WGS) entry which is preliminary data.</text>
</comment>
<sequence length="95" mass="11044">MIAAFKVDKFQQLTLEQKGQFQQCCPYVAFGEPVIWPIPVNGAVWMLMSDPRITTEACQQMEQVALDVGWFVPDDACWFEQIPQSWYPQEEEPEE</sequence>